<proteinExistence type="predicted"/>
<dbReference type="EMBL" id="BK015897">
    <property type="protein sequence ID" value="DAD72344.1"/>
    <property type="molecule type" value="Genomic_DNA"/>
</dbReference>
<sequence>MDEQVKQFRFWCQKVIPLVYDDSISYYETLCKVSQKLNEVIEYVNNFEDTTNDYTDQQIKILREDLQNQINIINYNIEQLRINGKNYVDGEILKVQGYINEQISILNNLITDNNAYLKNWVEEQILNLINDLPDIQNVIVINPTTGLMDSLQNTLNNMWNGYRTNAINCAQFDGSLLTCTEFDNLNISAYDFDFNSLNILFKDPNFYMTSPITGDYILIKQVVNQLYDLHRQNPITAEEFDARSGLTCTIFDGYELTAEAFDNTGLPN</sequence>
<reference evidence="1" key="1">
    <citation type="journal article" date="2021" name="Proc. Natl. Acad. Sci. U.S.A.">
        <title>A Catalog of Tens of Thousands of Viruses from Human Metagenomes Reveals Hidden Associations with Chronic Diseases.</title>
        <authorList>
            <person name="Tisza M.J."/>
            <person name="Buck C.B."/>
        </authorList>
    </citation>
    <scope>NUCLEOTIDE SEQUENCE</scope>
    <source>
        <strain evidence="1">CtC8s18</strain>
    </source>
</reference>
<protein>
    <submittedName>
        <fullName evidence="1">Uncharacterized protein</fullName>
    </submittedName>
</protein>
<accession>A0A8S5LR47</accession>
<organism evidence="1">
    <name type="scientific">Podoviridae sp. ctC8s18</name>
    <dbReference type="NCBI Taxonomy" id="2827617"/>
    <lineage>
        <taxon>Viruses</taxon>
        <taxon>Duplodnaviria</taxon>
        <taxon>Heunggongvirae</taxon>
        <taxon>Uroviricota</taxon>
        <taxon>Caudoviricetes</taxon>
    </lineage>
</organism>
<evidence type="ECO:0000313" key="1">
    <source>
        <dbReference type="EMBL" id="DAD72344.1"/>
    </source>
</evidence>
<name>A0A8S5LR47_9CAUD</name>